<evidence type="ECO:0000313" key="4">
    <source>
        <dbReference type="EMBL" id="CUV06668.1"/>
    </source>
</evidence>
<dbReference type="VEuPathDB" id="CryptoDB:GY17_00000248"/>
<evidence type="ECO:0000259" key="3">
    <source>
        <dbReference type="PROSITE" id="PS51151"/>
    </source>
</evidence>
<dbReference type="VEuPathDB" id="CryptoDB:Chro.60282"/>
<dbReference type="InterPro" id="IPR002715">
    <property type="entry name" value="Nas_poly-pep-assoc_cplx_dom"/>
</dbReference>
<keyword evidence="2" id="KW-0804">Transcription</keyword>
<dbReference type="AlphaFoldDB" id="A0A0S4THI4"/>
<dbReference type="VEuPathDB" id="CryptoDB:ChTU502y2012_406g0915"/>
<sequence>MEVVARKKFWRSLEFIRTDKYLYKMKPDIKVDDTIEQARQKLRDRFGVGTTQVGGKGTARRKKRAQKPTGVDVKKLQAVTSRFRCQTFPAIGEVTMMKKDGTCLHFLNPKLQASVATNTYILTGNPQEKLIKDLPQQINPMDLSAFLNDPKFQKLLEESQANKLKMESGEDDDIPDLVENFEDVEE</sequence>
<dbReference type="Gene3D" id="2.20.70.30">
    <property type="entry name" value="Nascent polypeptide-associated complex domain"/>
    <property type="match status" value="1"/>
</dbReference>
<reference evidence="4" key="2">
    <citation type="submission" date="2015-08" db="EMBL/GenBank/DDBJ databases">
        <authorList>
            <person name="Babu N.S."/>
            <person name="Beckwith C.J."/>
            <person name="Beseler K.G."/>
            <person name="Brison A."/>
            <person name="Carone J.V."/>
            <person name="Caskin T.P."/>
            <person name="Diamond M."/>
            <person name="Durham M.E."/>
            <person name="Foxe J.M."/>
            <person name="Go M."/>
            <person name="Henderson B.A."/>
            <person name="Jones I.B."/>
            <person name="McGettigan J.A."/>
            <person name="Micheletti S.J."/>
            <person name="Nasrallah M.E."/>
            <person name="Ortiz D."/>
            <person name="Piller C.R."/>
            <person name="Privatt S.R."/>
            <person name="Schneider S.L."/>
            <person name="Sharp S."/>
            <person name="Smith T.C."/>
            <person name="Stanton J.D."/>
            <person name="Ullery H.E."/>
            <person name="Wilson R.J."/>
            <person name="Serrano M.G."/>
            <person name="Buck G."/>
            <person name="Lee V."/>
            <person name="Wang Y."/>
            <person name="Carvalho R."/>
            <person name="Voegtly L."/>
            <person name="Shi R."/>
            <person name="Duckworth R."/>
            <person name="Johnson A."/>
            <person name="Loviza R."/>
            <person name="Walstead R."/>
            <person name="Shah Z."/>
            <person name="Kiflezghi M."/>
            <person name="Wade K."/>
            <person name="Ball S.L."/>
            <person name="Bradley K.W."/>
            <person name="Asai D.J."/>
            <person name="Bowman C.A."/>
            <person name="Russell D.A."/>
            <person name="Pope W.H."/>
            <person name="Jacobs-Sera D."/>
            <person name="Hendrix R.W."/>
            <person name="Hatfull G.F."/>
        </authorList>
    </citation>
    <scope>NUCLEOTIDE SEQUENCE [LARGE SCALE GENOMIC DNA]</scope>
</reference>
<dbReference type="PROSITE" id="PS51151">
    <property type="entry name" value="NAC_AB"/>
    <property type="match status" value="1"/>
</dbReference>
<keyword evidence="2" id="KW-0805">Transcription regulation</keyword>
<comment type="subunit">
    <text evidence="2">Part of the nascent polypeptide-associated complex (NAC).</text>
</comment>
<gene>
    <name evidence="4" type="ORF">CHUDEA6_2430</name>
    <name evidence="5" type="ORF">GY17_00000248</name>
</gene>
<accession>A0A0S4THI4</accession>
<protein>
    <recommendedName>
        <fullName evidence="2">Nascent polypeptide-associated complex subunit beta</fullName>
    </recommendedName>
</protein>
<evidence type="ECO:0000256" key="1">
    <source>
        <dbReference type="ARBA" id="ARBA00005296"/>
    </source>
</evidence>
<dbReference type="Pfam" id="PF01849">
    <property type="entry name" value="NAC"/>
    <property type="match status" value="1"/>
</dbReference>
<name>A0A0S4THI4_CRYHO</name>
<reference evidence="5 6" key="1">
    <citation type="submission" date="2014-11" db="EMBL/GenBank/DDBJ databases">
        <title>Comparative genomic analysis of Cryptosporidium hominis reveals occurrence of genetic recombination in virulent subtypes.</title>
        <authorList>
            <person name="Guo Y."/>
            <person name="Tang K."/>
            <person name="Frace M."/>
            <person name="Li N."/>
            <person name="Roellig D.M."/>
            <person name="Sammons S."/>
            <person name="Knipe K."/>
            <person name="Rowe L."/>
            <person name="Feng Y."/>
            <person name="Xiao L."/>
        </authorList>
    </citation>
    <scope>NUCLEOTIDE SEQUENCE [LARGE SCALE GENOMIC DNA]</scope>
    <source>
        <strain evidence="5">30976</strain>
    </source>
</reference>
<organism evidence="4">
    <name type="scientific">Cryptosporidium hominis</name>
    <dbReference type="NCBI Taxonomy" id="237895"/>
    <lineage>
        <taxon>Eukaryota</taxon>
        <taxon>Sar</taxon>
        <taxon>Alveolata</taxon>
        <taxon>Apicomplexa</taxon>
        <taxon>Conoidasida</taxon>
        <taxon>Coccidia</taxon>
        <taxon>Eucoccidiorida</taxon>
        <taxon>Eimeriorina</taxon>
        <taxon>Cryptosporidiidae</taxon>
        <taxon>Cryptosporidium</taxon>
    </lineage>
</organism>
<dbReference type="FunFam" id="2.20.70.30:FF:000001">
    <property type="entry name" value="Transcription factor BTF3 homolog"/>
    <property type="match status" value="1"/>
</dbReference>
<reference evidence="5 6" key="3">
    <citation type="submission" date="2017-10" db="EMBL/GenBank/DDBJ databases">
        <title>Consistent, comparative and evidence-based genome annotation and re-annotation for the closely-related species, Cryptosporidium parvum, C. hominis and C. tyzzeri.</title>
        <authorList>
            <person name="Baptista R.P."/>
            <person name="Li Y."/>
            <person name="Sateriale A."/>
            <person name="Striepen B."/>
            <person name="Kissinger J.C."/>
        </authorList>
    </citation>
    <scope>NUCLEOTIDE SEQUENCE [LARGE SCALE GENOMIC DNA]</scope>
    <source>
        <strain evidence="5">30976</strain>
    </source>
</reference>
<comment type="similarity">
    <text evidence="1 2">Belongs to the NAC-beta family.</text>
</comment>
<dbReference type="Proteomes" id="UP000199752">
    <property type="component" value="Chromosome 6"/>
</dbReference>
<keyword evidence="6" id="KW-1185">Reference proteome</keyword>
<dbReference type="InterPro" id="IPR039370">
    <property type="entry name" value="BTF3"/>
</dbReference>
<evidence type="ECO:0000313" key="6">
    <source>
        <dbReference type="Proteomes" id="UP001429100"/>
    </source>
</evidence>
<evidence type="ECO:0000256" key="2">
    <source>
        <dbReference type="RuleBase" id="RU361272"/>
    </source>
</evidence>
<dbReference type="Proteomes" id="UP001429100">
    <property type="component" value="Unassembled WGS sequence"/>
</dbReference>
<evidence type="ECO:0000313" key="5">
    <source>
        <dbReference type="EMBL" id="PPS97383.1"/>
    </source>
</evidence>
<feature type="domain" description="NAC-A/B" evidence="3">
    <location>
        <begin position="70"/>
        <end position="135"/>
    </location>
</feature>
<dbReference type="PANTHER" id="PTHR10351">
    <property type="entry name" value="TRANSCRIPTION FACTOR BTF3 FAMILY MEMBER"/>
    <property type="match status" value="1"/>
</dbReference>
<dbReference type="SMART" id="SM01407">
    <property type="entry name" value="NAC"/>
    <property type="match status" value="1"/>
</dbReference>
<proteinExistence type="inferred from homology"/>
<dbReference type="InterPro" id="IPR038187">
    <property type="entry name" value="NAC_A/B_dom_sf"/>
</dbReference>
<dbReference type="CDD" id="cd22055">
    <property type="entry name" value="NAC_BTF3"/>
    <property type="match status" value="1"/>
</dbReference>
<dbReference type="EMBL" id="LN877952">
    <property type="protein sequence ID" value="CUV06668.1"/>
    <property type="molecule type" value="Genomic_DNA"/>
</dbReference>
<dbReference type="VEuPathDB" id="CryptoDB:CHUDEA6_2430"/>
<dbReference type="EMBL" id="JTAI01000007">
    <property type="protein sequence ID" value="PPS97383.1"/>
    <property type="molecule type" value="Genomic_DNA"/>
</dbReference>